<sequence length="909" mass="107569">MSHNKLYHFLLIFLSITLNNISVLSELSELEEAVYIKLRSSIFTINDNLSYSIKLLSDMDLILYGYLVPSAATETKTDMYMSVFYIYTNCSFAEWLQNKLFKLIEKFPIFYQSKFQNTYNNEFNKRFVRKNLIDVLRKIDSFVKRFINILLHNFLHLADSRDYDTSLLKTMLLLQFKIHFLTLPVDTSQPPSDDVVVRSILEIMNLIQMFMATNCDVHTYNKKYFTADEYFIKSSHFFDFWITKSADKNDSIEKIFNIMNQLCLEDSKKYCNTDQMLLVNIVAENPDHPVLWEISHAEVYTNSKTIKIYQILKKIEKCEYDLELIFWYQESIFNAIVKLIYSKIITALQEGTSKPEDLVQSIPKFIELPTDVTDYFTSIINDKYEKNEQINTDDIKEKLIKKITDLRDSITNIFLETYNTSENQDISDLDEFTTYMDSNSEKFYCYISVFKFLRNEFTKYYIPFLRDLSKVEHIVYEDVKIDEIVRSDVDDKLTDISRCQYVRDLYSLCLEATTYLKMTFDKEDAVRNEYTKQASITLTKIRNRSIEVIEWCTLKGCRDLLKVSYHIYVVLNPMHTDHLKSSQVPMFMSLIMSILNSYGIDHCSPPKFNFLLLNSTYLEAIGNDDVLNKRLNSFVQRIYDNQNVSMVENYSTFLNIDNFYKKFIEQTALFTLNKHTISFFYKGERKYIDEIYKNISAINLDPSHVFKFYDIYFKFVLGSVFYKVWRFAYYLVIANHPKSNVLRFYDCDDFHHQYKMILNIENFPSNLSILVSNVDQFSTIVYNLCYQRAEITNNYLQKNKSKGEIPHFKVFGKEYDSDNLYLKVGKLKENTENQFEKFGIFVTKVIEEIQEKPEKPEKPKTIKEKLIHFALSKPIKTELLEKDFEDTTVNTCELVKVANNMLTKLIINI</sequence>
<organism evidence="2 3">
    <name type="scientific">Macrosiphum euphorbiae</name>
    <name type="common">potato aphid</name>
    <dbReference type="NCBI Taxonomy" id="13131"/>
    <lineage>
        <taxon>Eukaryota</taxon>
        <taxon>Metazoa</taxon>
        <taxon>Ecdysozoa</taxon>
        <taxon>Arthropoda</taxon>
        <taxon>Hexapoda</taxon>
        <taxon>Insecta</taxon>
        <taxon>Pterygota</taxon>
        <taxon>Neoptera</taxon>
        <taxon>Paraneoptera</taxon>
        <taxon>Hemiptera</taxon>
        <taxon>Sternorrhyncha</taxon>
        <taxon>Aphidomorpha</taxon>
        <taxon>Aphidoidea</taxon>
        <taxon>Aphididae</taxon>
        <taxon>Macrosiphini</taxon>
        <taxon>Macrosiphum</taxon>
    </lineage>
</organism>
<dbReference type="AlphaFoldDB" id="A0AAV0XHS9"/>
<keyword evidence="3" id="KW-1185">Reference proteome</keyword>
<dbReference type="Proteomes" id="UP001160148">
    <property type="component" value="Unassembled WGS sequence"/>
</dbReference>
<keyword evidence="1" id="KW-0732">Signal</keyword>
<evidence type="ECO:0000313" key="2">
    <source>
        <dbReference type="EMBL" id="CAI6367945.1"/>
    </source>
</evidence>
<accession>A0AAV0XHS9</accession>
<dbReference type="EMBL" id="CARXXK010000005">
    <property type="protein sequence ID" value="CAI6367945.1"/>
    <property type="molecule type" value="Genomic_DNA"/>
</dbReference>
<reference evidence="2 3" key="1">
    <citation type="submission" date="2023-01" db="EMBL/GenBank/DDBJ databases">
        <authorList>
            <person name="Whitehead M."/>
        </authorList>
    </citation>
    <scope>NUCLEOTIDE SEQUENCE [LARGE SCALE GENOMIC DNA]</scope>
</reference>
<feature type="chain" id="PRO_5043785097" evidence="1">
    <location>
        <begin position="26"/>
        <end position="909"/>
    </location>
</feature>
<comment type="caution">
    <text evidence="2">The sequence shown here is derived from an EMBL/GenBank/DDBJ whole genome shotgun (WGS) entry which is preliminary data.</text>
</comment>
<evidence type="ECO:0000313" key="3">
    <source>
        <dbReference type="Proteomes" id="UP001160148"/>
    </source>
</evidence>
<feature type="signal peptide" evidence="1">
    <location>
        <begin position="1"/>
        <end position="25"/>
    </location>
</feature>
<proteinExistence type="predicted"/>
<name>A0AAV0XHS9_9HEMI</name>
<evidence type="ECO:0000256" key="1">
    <source>
        <dbReference type="SAM" id="SignalP"/>
    </source>
</evidence>
<protein>
    <submittedName>
        <fullName evidence="2">Uncharacterized protein</fullName>
    </submittedName>
</protein>
<gene>
    <name evidence="2" type="ORF">MEUPH1_LOCUS22357</name>
</gene>